<comment type="pathway">
    <text evidence="3">Protein modification; protein glycosylation.</text>
</comment>
<comment type="catalytic activity">
    <reaction evidence="9">
        <text>n isopentenyl diphosphate + (2E,6E)-farnesyl diphosphate = a di-trans,poly-cis-polyprenyl diphosphate + n diphosphate</text>
        <dbReference type="Rhea" id="RHEA:53008"/>
        <dbReference type="Rhea" id="RHEA-COMP:19494"/>
        <dbReference type="ChEBI" id="CHEBI:33019"/>
        <dbReference type="ChEBI" id="CHEBI:128769"/>
        <dbReference type="ChEBI" id="CHEBI:136960"/>
        <dbReference type="ChEBI" id="CHEBI:175763"/>
        <dbReference type="EC" id="2.5.1.87"/>
    </reaction>
</comment>
<protein>
    <recommendedName>
        <fullName evidence="12">Alkyl transferase</fullName>
        <ecNumber evidence="12">2.5.1.-</ecNumber>
    </recommendedName>
</protein>
<dbReference type="SUPFAM" id="SSF64005">
    <property type="entry name" value="Undecaprenyl diphosphate synthase"/>
    <property type="match status" value="1"/>
</dbReference>
<dbReference type="GO" id="GO:0045547">
    <property type="term" value="F:ditrans,polycis-polyprenyl diphosphate synthase [(2E,6E)-farnesyl diphosphate specific] activity"/>
    <property type="evidence" value="ECO:0007669"/>
    <property type="project" value="UniProtKB-EC"/>
</dbReference>
<gene>
    <name evidence="13" type="ORF">BN980_GECA04s00054g</name>
</gene>
<keyword evidence="14" id="KW-1185">Reference proteome</keyword>
<evidence type="ECO:0000256" key="9">
    <source>
        <dbReference type="ARBA" id="ARBA00047353"/>
    </source>
</evidence>
<comment type="function">
    <text evidence="10">With NUS1, forms the dehydrodolichyl diphosphate synthase (DDS) complex, an essential component of the dolichol monophosphate (Dol-P) biosynthetic machinery. Adds multiple copies of isopentenyl pyrophosphate (IPP) to farnesyl pyrophosphate (FPP) to produce dehydrodolichyl diphosphate (Dedol-PP), a precursor of dolichol which is utilized as a sugar carrier in protein glycosylation in the endoplasmic reticulum (ER).</text>
</comment>
<comment type="subunit">
    <text evidence="11">Forms an active dehydrodolichyl diphosphate synthase complex with NUS1.</text>
</comment>
<dbReference type="PANTHER" id="PTHR10291">
    <property type="entry name" value="DEHYDRODOLICHYL DIPHOSPHATE SYNTHASE FAMILY MEMBER"/>
    <property type="match status" value="1"/>
</dbReference>
<dbReference type="EMBL" id="CCBN010000004">
    <property type="protein sequence ID" value="CDO52820.1"/>
    <property type="molecule type" value="Genomic_DNA"/>
</dbReference>
<comment type="caution">
    <text evidence="13">The sequence shown here is derived from an EMBL/GenBank/DDBJ whole genome shotgun (WGS) entry which is preliminary data.</text>
</comment>
<evidence type="ECO:0000256" key="12">
    <source>
        <dbReference type="RuleBase" id="RU363018"/>
    </source>
</evidence>
<dbReference type="GO" id="GO:0005789">
    <property type="term" value="C:endoplasmic reticulum membrane"/>
    <property type="evidence" value="ECO:0007669"/>
    <property type="project" value="UniProtKB-SubCell"/>
</dbReference>
<evidence type="ECO:0000313" key="14">
    <source>
        <dbReference type="Proteomes" id="UP000242525"/>
    </source>
</evidence>
<evidence type="ECO:0000256" key="4">
    <source>
        <dbReference type="ARBA" id="ARBA00005432"/>
    </source>
</evidence>
<name>A0A0J9X6M8_GEOCN</name>
<dbReference type="STRING" id="1173061.A0A0J9X6M8"/>
<dbReference type="InterPro" id="IPR001441">
    <property type="entry name" value="UPP_synth-like"/>
</dbReference>
<dbReference type="GO" id="GO:0016094">
    <property type="term" value="P:polyprenol biosynthetic process"/>
    <property type="evidence" value="ECO:0007669"/>
    <property type="project" value="TreeGrafter"/>
</dbReference>
<evidence type="ECO:0000256" key="8">
    <source>
        <dbReference type="ARBA" id="ARBA00023136"/>
    </source>
</evidence>
<evidence type="ECO:0000256" key="3">
    <source>
        <dbReference type="ARBA" id="ARBA00004922"/>
    </source>
</evidence>
<dbReference type="Pfam" id="PF01255">
    <property type="entry name" value="Prenyltransf"/>
    <property type="match status" value="1"/>
</dbReference>
<evidence type="ECO:0000256" key="5">
    <source>
        <dbReference type="ARBA" id="ARBA00022679"/>
    </source>
</evidence>
<dbReference type="AlphaFoldDB" id="A0A0J9X6M8"/>
<keyword evidence="8" id="KW-0472">Membrane</keyword>
<comment type="similarity">
    <text evidence="4 12">Belongs to the UPP synthase family.</text>
</comment>
<dbReference type="NCBIfam" id="TIGR00055">
    <property type="entry name" value="uppS"/>
    <property type="match status" value="1"/>
</dbReference>
<keyword evidence="6" id="KW-0256">Endoplasmic reticulum</keyword>
<evidence type="ECO:0000256" key="10">
    <source>
        <dbReference type="ARBA" id="ARBA00058504"/>
    </source>
</evidence>
<sequence>MSLSDAKIATTIPGLGFIQHYGKNLLANILRVGPVPQHVAFIMDGNRRFAKQNHQETREGHNAGFQSLSHILELCYNTGIKVVTVYAFSIENFNRTPYEVDSLMEITKTRLLQIIERGDLVDQYGISVRVLGNRKLLRPDIIEAIEKVTKMSENNTKAVLNVCFPYTSRDDITTSIKSIVSLVEKGDIDPSDIDQDLLESHMYFRETPPLDILVRTSGVERFSDFMIWQANDGTMIEFTPTLWPEFTPWKMFWILLKWGFQKQTNSDKDI</sequence>
<comment type="subcellular location">
    <subcellularLocation>
        <location evidence="2">Endoplasmic reticulum membrane</location>
        <topology evidence="2">Peripheral membrane protein</topology>
    </subcellularLocation>
</comment>
<dbReference type="GO" id="GO:1904423">
    <property type="term" value="C:dehydrodolichyl diphosphate synthase complex"/>
    <property type="evidence" value="ECO:0007669"/>
    <property type="project" value="TreeGrafter"/>
</dbReference>
<dbReference type="GO" id="GO:0005811">
    <property type="term" value="C:lipid droplet"/>
    <property type="evidence" value="ECO:0007669"/>
    <property type="project" value="TreeGrafter"/>
</dbReference>
<dbReference type="Proteomes" id="UP000242525">
    <property type="component" value="Unassembled WGS sequence"/>
</dbReference>
<dbReference type="Gene3D" id="3.40.1180.10">
    <property type="entry name" value="Decaprenyl diphosphate synthase-like"/>
    <property type="match status" value="1"/>
</dbReference>
<accession>A0A0J9X6M8</accession>
<keyword evidence="7" id="KW-0460">Magnesium</keyword>
<dbReference type="HAMAP" id="MF_01139">
    <property type="entry name" value="ISPT"/>
    <property type="match status" value="1"/>
</dbReference>
<proteinExistence type="inferred from homology"/>
<dbReference type="EC" id="2.5.1.-" evidence="12"/>
<evidence type="ECO:0000256" key="1">
    <source>
        <dbReference type="ARBA" id="ARBA00001946"/>
    </source>
</evidence>
<organism evidence="13 14">
    <name type="scientific">Geotrichum candidum</name>
    <name type="common">Oospora lactis</name>
    <name type="synonym">Dipodascus geotrichum</name>
    <dbReference type="NCBI Taxonomy" id="1173061"/>
    <lineage>
        <taxon>Eukaryota</taxon>
        <taxon>Fungi</taxon>
        <taxon>Dikarya</taxon>
        <taxon>Ascomycota</taxon>
        <taxon>Saccharomycotina</taxon>
        <taxon>Dipodascomycetes</taxon>
        <taxon>Dipodascales</taxon>
        <taxon>Dipodascaceae</taxon>
        <taxon>Geotrichum</taxon>
    </lineage>
</organism>
<dbReference type="FunFam" id="3.40.1180.10:FF:000002">
    <property type="entry name" value="Alkyl transferase"/>
    <property type="match status" value="1"/>
</dbReference>
<evidence type="ECO:0000256" key="11">
    <source>
        <dbReference type="ARBA" id="ARBA00064670"/>
    </source>
</evidence>
<dbReference type="InterPro" id="IPR018520">
    <property type="entry name" value="UPP_synth-like_CS"/>
</dbReference>
<keyword evidence="5 12" id="KW-0808">Transferase</keyword>
<dbReference type="PROSITE" id="PS01066">
    <property type="entry name" value="UPP_SYNTHASE"/>
    <property type="match status" value="1"/>
</dbReference>
<dbReference type="CDD" id="cd00475">
    <property type="entry name" value="Cis_IPPS"/>
    <property type="match status" value="1"/>
</dbReference>
<dbReference type="OrthoDB" id="4173905at2759"/>
<evidence type="ECO:0000313" key="13">
    <source>
        <dbReference type="EMBL" id="CDO52820.1"/>
    </source>
</evidence>
<reference evidence="13" key="1">
    <citation type="submission" date="2014-03" db="EMBL/GenBank/DDBJ databases">
        <authorList>
            <person name="Casaregola S."/>
        </authorList>
    </citation>
    <scope>NUCLEOTIDE SEQUENCE [LARGE SCALE GENOMIC DNA]</scope>
    <source>
        <strain evidence="13">CLIB 918</strain>
    </source>
</reference>
<evidence type="ECO:0000256" key="2">
    <source>
        <dbReference type="ARBA" id="ARBA00004406"/>
    </source>
</evidence>
<dbReference type="InterPro" id="IPR036424">
    <property type="entry name" value="UPP_synth-like_sf"/>
</dbReference>
<evidence type="ECO:0000256" key="6">
    <source>
        <dbReference type="ARBA" id="ARBA00022824"/>
    </source>
</evidence>
<dbReference type="PANTHER" id="PTHR10291:SF43">
    <property type="entry name" value="DEHYDRODOLICHYL DIPHOSPHATE SYNTHASE COMPLEX SUBUNIT DHDDS"/>
    <property type="match status" value="1"/>
</dbReference>
<comment type="cofactor">
    <cofactor evidence="1">
        <name>Mg(2+)</name>
        <dbReference type="ChEBI" id="CHEBI:18420"/>
    </cofactor>
</comment>
<evidence type="ECO:0000256" key="7">
    <source>
        <dbReference type="ARBA" id="ARBA00022842"/>
    </source>
</evidence>